<protein>
    <submittedName>
        <fullName evidence="3">DUF2892 domain-containing protein</fullName>
    </submittedName>
</protein>
<evidence type="ECO:0000256" key="1">
    <source>
        <dbReference type="SAM" id="Phobius"/>
    </source>
</evidence>
<reference evidence="3" key="1">
    <citation type="submission" date="2022-09" db="EMBL/GenBank/DDBJ databases">
        <authorList>
            <person name="Yuan C."/>
            <person name="Ke Z."/>
        </authorList>
    </citation>
    <scope>NUCLEOTIDE SEQUENCE</scope>
    <source>
        <strain evidence="3">LB-8</strain>
    </source>
</reference>
<name>A0A9X2XT89_9BACT</name>
<evidence type="ECO:0000313" key="4">
    <source>
        <dbReference type="Proteomes" id="UP001155483"/>
    </source>
</evidence>
<feature type="transmembrane region" description="Helical" evidence="1">
    <location>
        <begin position="12"/>
        <end position="30"/>
    </location>
</feature>
<keyword evidence="1" id="KW-0472">Membrane</keyword>
<keyword evidence="4" id="KW-1185">Reference proteome</keyword>
<dbReference type="EMBL" id="JAOTIF010000002">
    <property type="protein sequence ID" value="MCU7548370.1"/>
    <property type="molecule type" value="Genomic_DNA"/>
</dbReference>
<feature type="transmembrane region" description="Helical" evidence="1">
    <location>
        <begin position="36"/>
        <end position="61"/>
    </location>
</feature>
<evidence type="ECO:0000259" key="2">
    <source>
        <dbReference type="Pfam" id="PF11127"/>
    </source>
</evidence>
<keyword evidence="1" id="KW-1133">Transmembrane helix</keyword>
<keyword evidence="1" id="KW-0812">Transmembrane</keyword>
<reference evidence="3" key="2">
    <citation type="submission" date="2023-04" db="EMBL/GenBank/DDBJ databases">
        <title>Paracnuella aquatica gen. nov., sp. nov., a member of the family Chitinophagaceae isolated from a hot spring.</title>
        <authorList>
            <person name="Wang C."/>
        </authorList>
    </citation>
    <scope>NUCLEOTIDE SEQUENCE</scope>
    <source>
        <strain evidence="3">LB-8</strain>
    </source>
</reference>
<accession>A0A9X2XT89</accession>
<organism evidence="3 4">
    <name type="scientific">Paraflavisolibacter caeni</name>
    <dbReference type="NCBI Taxonomy" id="2982496"/>
    <lineage>
        <taxon>Bacteria</taxon>
        <taxon>Pseudomonadati</taxon>
        <taxon>Bacteroidota</taxon>
        <taxon>Chitinophagia</taxon>
        <taxon>Chitinophagales</taxon>
        <taxon>Chitinophagaceae</taxon>
        <taxon>Paraflavisolibacter</taxon>
    </lineage>
</organism>
<evidence type="ECO:0000313" key="3">
    <source>
        <dbReference type="EMBL" id="MCU7548370.1"/>
    </source>
</evidence>
<dbReference type="RefSeq" id="WP_279295818.1">
    <property type="nucleotide sequence ID" value="NZ_JAOTIF010000002.1"/>
</dbReference>
<proteinExistence type="predicted"/>
<dbReference type="Proteomes" id="UP001155483">
    <property type="component" value="Unassembled WGS sequence"/>
</dbReference>
<comment type="caution">
    <text evidence="3">The sequence shown here is derived from an EMBL/GenBank/DDBJ whole genome shotgun (WGS) entry which is preliminary data.</text>
</comment>
<feature type="domain" description="Inner membrane protein YgaP-like transmembrane" evidence="2">
    <location>
        <begin position="1"/>
        <end position="66"/>
    </location>
</feature>
<sequence>MKRNVGSADRSIRLLAAAIIIILYFSNIITGTIGNITLTLAIILMLTSFAGFCPFYALLGVNTCEVKKAR</sequence>
<gene>
    <name evidence="3" type="ORF">OCK74_04550</name>
</gene>
<dbReference type="InterPro" id="IPR021309">
    <property type="entry name" value="YgaP-like_TM"/>
</dbReference>
<dbReference type="Pfam" id="PF11127">
    <property type="entry name" value="YgaP-like_TM"/>
    <property type="match status" value="1"/>
</dbReference>
<dbReference type="AlphaFoldDB" id="A0A9X2XT89"/>